<reference evidence="6" key="1">
    <citation type="submission" date="2022-10" db="EMBL/GenBank/DDBJ databases">
        <title>The complete genomes of actinobacterial strains from the NBC collection.</title>
        <authorList>
            <person name="Joergensen T.S."/>
            <person name="Alvarez Arevalo M."/>
            <person name="Sterndorff E.B."/>
            <person name="Faurdal D."/>
            <person name="Vuksanovic O."/>
            <person name="Mourched A.-S."/>
            <person name="Charusanti P."/>
            <person name="Shaw S."/>
            <person name="Blin K."/>
            <person name="Weber T."/>
        </authorList>
    </citation>
    <scope>NUCLEOTIDE SEQUENCE</scope>
    <source>
        <strain evidence="6">NBC_00119</strain>
    </source>
</reference>
<accession>A0AAU1U3E3</accession>
<protein>
    <submittedName>
        <fullName evidence="6">Metallophosphoesterase</fullName>
    </submittedName>
</protein>
<name>A0AAU1U3E3_9ACTN</name>
<evidence type="ECO:0000259" key="5">
    <source>
        <dbReference type="Pfam" id="PF00149"/>
    </source>
</evidence>
<gene>
    <name evidence="6" type="ORF">OHU69_15995</name>
</gene>
<evidence type="ECO:0000256" key="3">
    <source>
        <dbReference type="ARBA" id="ARBA00023004"/>
    </source>
</evidence>
<dbReference type="PANTHER" id="PTHR42988:SF2">
    <property type="entry name" value="CYCLIC NUCLEOTIDE PHOSPHODIESTERASE CBUA0032-RELATED"/>
    <property type="match status" value="1"/>
</dbReference>
<keyword evidence="3" id="KW-0408">Iron</keyword>
<evidence type="ECO:0000256" key="4">
    <source>
        <dbReference type="ARBA" id="ARBA00025742"/>
    </source>
</evidence>
<keyword evidence="1" id="KW-0479">Metal-binding</keyword>
<dbReference type="PANTHER" id="PTHR42988">
    <property type="entry name" value="PHOSPHOHYDROLASE"/>
    <property type="match status" value="1"/>
</dbReference>
<evidence type="ECO:0000256" key="1">
    <source>
        <dbReference type="ARBA" id="ARBA00022723"/>
    </source>
</evidence>
<organism evidence="6">
    <name type="scientific">Streptomyces sp. NBC_00119</name>
    <dbReference type="NCBI Taxonomy" id="2975659"/>
    <lineage>
        <taxon>Bacteria</taxon>
        <taxon>Bacillati</taxon>
        <taxon>Actinomycetota</taxon>
        <taxon>Actinomycetes</taxon>
        <taxon>Kitasatosporales</taxon>
        <taxon>Streptomycetaceae</taxon>
        <taxon>Streptomyces</taxon>
    </lineage>
</organism>
<evidence type="ECO:0000256" key="2">
    <source>
        <dbReference type="ARBA" id="ARBA00022801"/>
    </source>
</evidence>
<dbReference type="InterPro" id="IPR029052">
    <property type="entry name" value="Metallo-depent_PP-like"/>
</dbReference>
<keyword evidence="2" id="KW-0378">Hydrolase</keyword>
<dbReference type="EMBL" id="CP108195">
    <property type="protein sequence ID" value="WTS12400.1"/>
    <property type="molecule type" value="Genomic_DNA"/>
</dbReference>
<dbReference type="AlphaFoldDB" id="A0AAU1U3E3"/>
<proteinExistence type="inferred from homology"/>
<dbReference type="GO" id="GO:0016787">
    <property type="term" value="F:hydrolase activity"/>
    <property type="evidence" value="ECO:0007669"/>
    <property type="project" value="UniProtKB-KW"/>
</dbReference>
<feature type="domain" description="Calcineurin-like phosphoesterase" evidence="5">
    <location>
        <begin position="4"/>
        <end position="214"/>
    </location>
</feature>
<dbReference type="SUPFAM" id="SSF56300">
    <property type="entry name" value="Metallo-dependent phosphatases"/>
    <property type="match status" value="1"/>
</dbReference>
<dbReference type="GO" id="GO:0046872">
    <property type="term" value="F:metal ion binding"/>
    <property type="evidence" value="ECO:0007669"/>
    <property type="project" value="UniProtKB-KW"/>
</dbReference>
<dbReference type="Gene3D" id="3.60.21.10">
    <property type="match status" value="1"/>
</dbReference>
<evidence type="ECO:0000313" key="6">
    <source>
        <dbReference type="EMBL" id="WTS12400.1"/>
    </source>
</evidence>
<comment type="similarity">
    <text evidence="4">Belongs to the cyclic nucleotide phosphodiesterase class-III family.</text>
</comment>
<dbReference type="Pfam" id="PF00149">
    <property type="entry name" value="Metallophos"/>
    <property type="match status" value="1"/>
</dbReference>
<sequence length="270" mass="28793">MLVLAQISDLHLDGTPRATERARRVIDHLRALPGPVDALLVTGDIADHGAEAEYEEAAGLLGLRTGGPNDGGPPFPGPPSPVPPFPVLPFPVLTCPGNHDSRAPYRKALLREPAAEGPVNRAHRVGGAVVLMCDSSIPGADEGRLDEETYGWLEDTLDGLDGETPVLLAFHHPPVALHHPLPDAYQLDQPLALAALLERRPEIAGIIAGHAHTPAATVFAGRPLVIGPGVTWTLRLPWEGEGVADREAPVGLAFHILDDERRLTTHFRVV</sequence>
<dbReference type="InterPro" id="IPR050884">
    <property type="entry name" value="CNP_phosphodiesterase-III"/>
</dbReference>
<dbReference type="InterPro" id="IPR004843">
    <property type="entry name" value="Calcineurin-like_PHP"/>
</dbReference>